<organism evidence="2 3">
    <name type="scientific">Leucosporidium creatinivorum</name>
    <dbReference type="NCBI Taxonomy" id="106004"/>
    <lineage>
        <taxon>Eukaryota</taxon>
        <taxon>Fungi</taxon>
        <taxon>Dikarya</taxon>
        <taxon>Basidiomycota</taxon>
        <taxon>Pucciniomycotina</taxon>
        <taxon>Microbotryomycetes</taxon>
        <taxon>Leucosporidiales</taxon>
        <taxon>Leucosporidium</taxon>
    </lineage>
</organism>
<feature type="compositionally biased region" description="Pro residues" evidence="1">
    <location>
        <begin position="184"/>
        <end position="203"/>
    </location>
</feature>
<name>A0A1Y2FN44_9BASI</name>
<dbReference type="OrthoDB" id="2596179at2759"/>
<feature type="region of interest" description="Disordered" evidence="1">
    <location>
        <begin position="169"/>
        <end position="217"/>
    </location>
</feature>
<dbReference type="Proteomes" id="UP000193467">
    <property type="component" value="Unassembled WGS sequence"/>
</dbReference>
<keyword evidence="3" id="KW-1185">Reference proteome</keyword>
<dbReference type="AlphaFoldDB" id="A0A1Y2FN44"/>
<feature type="region of interest" description="Disordered" evidence="1">
    <location>
        <begin position="124"/>
        <end position="156"/>
    </location>
</feature>
<gene>
    <name evidence="2" type="ORF">BCR35DRAFT_324698</name>
</gene>
<evidence type="ECO:0000313" key="2">
    <source>
        <dbReference type="EMBL" id="ORY85378.1"/>
    </source>
</evidence>
<proteinExistence type="predicted"/>
<evidence type="ECO:0000256" key="1">
    <source>
        <dbReference type="SAM" id="MobiDB-lite"/>
    </source>
</evidence>
<feature type="compositionally biased region" description="Low complexity" evidence="1">
    <location>
        <begin position="21"/>
        <end position="32"/>
    </location>
</feature>
<comment type="caution">
    <text evidence="2">The sequence shown here is derived from an EMBL/GenBank/DDBJ whole genome shotgun (WGS) entry which is preliminary data.</text>
</comment>
<feature type="region of interest" description="Disordered" evidence="1">
    <location>
        <begin position="1"/>
        <end position="40"/>
    </location>
</feature>
<sequence length="217" mass="23805">MFAPRIRATTNRLQQRLVRRSASTTSSLGSSSQVPPPRPSYFSRQTLYPFLLLSTITSLALNLSHSRSQRQQETSQLSAQITVLEALVQRLQTRSWTQLTEEEKETVERELELVGLGRGKGKAKIEHDEAEETSWGEVLFGKKGKAYEPEKDDTDWEKVFKDADAAELTKQAAGGSAEELVPSPTAPAVPAPSTPPPAPAPAPRKPRPASAQDGIYL</sequence>
<evidence type="ECO:0000313" key="3">
    <source>
        <dbReference type="Proteomes" id="UP000193467"/>
    </source>
</evidence>
<protein>
    <submittedName>
        <fullName evidence="2">Uncharacterized protein</fullName>
    </submittedName>
</protein>
<reference evidence="2 3" key="1">
    <citation type="submission" date="2016-07" db="EMBL/GenBank/DDBJ databases">
        <title>Pervasive Adenine N6-methylation of Active Genes in Fungi.</title>
        <authorList>
            <consortium name="DOE Joint Genome Institute"/>
            <person name="Mondo S.J."/>
            <person name="Dannebaum R.O."/>
            <person name="Kuo R.C."/>
            <person name="Labutti K."/>
            <person name="Haridas S."/>
            <person name="Kuo A."/>
            <person name="Salamov A."/>
            <person name="Ahrendt S.R."/>
            <person name="Lipzen A."/>
            <person name="Sullivan W."/>
            <person name="Andreopoulos W.B."/>
            <person name="Clum A."/>
            <person name="Lindquist E."/>
            <person name="Daum C."/>
            <person name="Ramamoorthy G.K."/>
            <person name="Gryganskyi A."/>
            <person name="Culley D."/>
            <person name="Magnuson J.K."/>
            <person name="James T.Y."/>
            <person name="O'Malley M.A."/>
            <person name="Stajich J.E."/>
            <person name="Spatafora J.W."/>
            <person name="Visel A."/>
            <person name="Grigoriev I.V."/>
        </authorList>
    </citation>
    <scope>NUCLEOTIDE SEQUENCE [LARGE SCALE GENOMIC DNA]</scope>
    <source>
        <strain evidence="2 3">62-1032</strain>
    </source>
</reference>
<accession>A0A1Y2FN44</accession>
<dbReference type="EMBL" id="MCGR01000016">
    <property type="protein sequence ID" value="ORY85378.1"/>
    <property type="molecule type" value="Genomic_DNA"/>
</dbReference>
<dbReference type="InParanoid" id="A0A1Y2FN44"/>